<evidence type="ECO:0000313" key="2">
    <source>
        <dbReference type="Proteomes" id="UP000715781"/>
    </source>
</evidence>
<dbReference type="EMBL" id="JAHHHN010000048">
    <property type="protein sequence ID" value="MBW4565798.1"/>
    <property type="molecule type" value="Genomic_DNA"/>
</dbReference>
<protein>
    <submittedName>
        <fullName evidence="1">Toprim domain-containing protein</fullName>
    </submittedName>
</protein>
<name>A0A951Q6Q8_9NOST</name>
<dbReference type="Gene3D" id="3.40.1360.10">
    <property type="match status" value="1"/>
</dbReference>
<evidence type="ECO:0000313" key="1">
    <source>
        <dbReference type="EMBL" id="MBW4565798.1"/>
    </source>
</evidence>
<dbReference type="Proteomes" id="UP000715781">
    <property type="component" value="Unassembled WGS sequence"/>
</dbReference>
<accession>A0A951Q6Q8</accession>
<sequence length="85" mass="10095">MRTMFIVADDPNNLPLEFLKNCYRVVLAFNNDEQGEKTANAVLELLPNAQRFKPTYPDWNQELRVLFYEAEQQRKQQERSRGFSL</sequence>
<proteinExistence type="predicted"/>
<organism evidence="1 2">
    <name type="scientific">Mojavia pulchra JT2-VF2</name>
    <dbReference type="NCBI Taxonomy" id="287848"/>
    <lineage>
        <taxon>Bacteria</taxon>
        <taxon>Bacillati</taxon>
        <taxon>Cyanobacteriota</taxon>
        <taxon>Cyanophyceae</taxon>
        <taxon>Nostocales</taxon>
        <taxon>Nostocaceae</taxon>
    </lineage>
</organism>
<comment type="caution">
    <text evidence="1">The sequence shown here is derived from an EMBL/GenBank/DDBJ whole genome shotgun (WGS) entry which is preliminary data.</text>
</comment>
<reference evidence="1" key="2">
    <citation type="journal article" date="2022" name="Microbiol. Resour. Announc.">
        <title>Metagenome Sequencing to Explore Phylogenomics of Terrestrial Cyanobacteria.</title>
        <authorList>
            <person name="Ward R.D."/>
            <person name="Stajich J.E."/>
            <person name="Johansen J.R."/>
            <person name="Huntemann M."/>
            <person name="Clum A."/>
            <person name="Foster B."/>
            <person name="Foster B."/>
            <person name="Roux S."/>
            <person name="Palaniappan K."/>
            <person name="Varghese N."/>
            <person name="Mukherjee S."/>
            <person name="Reddy T.B.K."/>
            <person name="Daum C."/>
            <person name="Copeland A."/>
            <person name="Chen I.A."/>
            <person name="Ivanova N.N."/>
            <person name="Kyrpides N.C."/>
            <person name="Shapiro N."/>
            <person name="Eloe-Fadrosh E.A."/>
            <person name="Pietrasiak N."/>
        </authorList>
    </citation>
    <scope>NUCLEOTIDE SEQUENCE</scope>
    <source>
        <strain evidence="1">JT2-VF2</strain>
    </source>
</reference>
<gene>
    <name evidence="1" type="ORF">KME32_32885</name>
</gene>
<reference evidence="1" key="1">
    <citation type="submission" date="2021-05" db="EMBL/GenBank/DDBJ databases">
        <authorList>
            <person name="Pietrasiak N."/>
            <person name="Ward R."/>
            <person name="Stajich J.E."/>
            <person name="Kurbessoian T."/>
        </authorList>
    </citation>
    <scope>NUCLEOTIDE SEQUENCE</scope>
    <source>
        <strain evidence="1">JT2-VF2</strain>
    </source>
</reference>
<dbReference type="AlphaFoldDB" id="A0A951Q6Q8"/>